<dbReference type="InterPro" id="IPR015943">
    <property type="entry name" value="WD40/YVTN_repeat-like_dom_sf"/>
</dbReference>
<evidence type="ECO:0008006" key="4">
    <source>
        <dbReference type="Google" id="ProtNLM"/>
    </source>
</evidence>
<keyword evidence="1" id="KW-0732">Signal</keyword>
<evidence type="ECO:0000256" key="1">
    <source>
        <dbReference type="SAM" id="SignalP"/>
    </source>
</evidence>
<dbReference type="PANTHER" id="PTHR47197">
    <property type="entry name" value="PROTEIN NIRF"/>
    <property type="match status" value="1"/>
</dbReference>
<dbReference type="Gene3D" id="2.130.10.10">
    <property type="entry name" value="YVTN repeat-like/Quinoprotein amine dehydrogenase"/>
    <property type="match status" value="2"/>
</dbReference>
<dbReference type="PANTHER" id="PTHR47197:SF3">
    <property type="entry name" value="DIHYDRO-HEME D1 DEHYDROGENASE"/>
    <property type="match status" value="1"/>
</dbReference>
<evidence type="ECO:0000313" key="2">
    <source>
        <dbReference type="EMBL" id="GLK99725.1"/>
    </source>
</evidence>
<protein>
    <recommendedName>
        <fullName evidence="4">Sugar lactone lactonase YvrE</fullName>
    </recommendedName>
</protein>
<sequence>MTVHRRMTVVLTLAAALTATLLAGPAAASAAGADRPLPTTINLPDGFQPEGIAIGPGAFAYFGSRADGRIYRVNLVSGAGTQLSPPVGTASLGMKTDGRGRLFVAGGGGGDARVVDTRTGAVLASYRFTTDTTFVNDVILLDGAAYFTDSRQGVLYKVAPGRRGNLPESFTKLTLTGDFVLTPGVNNLNGIAATPDGRALIAVQSNTGLLFRIDPRTGVTERIDTGDRTFVNGDGLWLSGRTLYVVQNRDNKVVAVALNHAGTKGTVRAERTDPRFDVPTTIAQFGHRLYLPNARFSTPPAAGTTYTANSIAVF</sequence>
<dbReference type="SUPFAM" id="SSF63829">
    <property type="entry name" value="Calcium-dependent phosphotriesterase"/>
    <property type="match status" value="1"/>
</dbReference>
<dbReference type="Pfam" id="PF20067">
    <property type="entry name" value="SSL_N"/>
    <property type="match status" value="1"/>
</dbReference>
<keyword evidence="3" id="KW-1185">Reference proteome</keyword>
<proteinExistence type="predicted"/>
<reference evidence="2" key="2">
    <citation type="submission" date="2023-01" db="EMBL/GenBank/DDBJ databases">
        <authorList>
            <person name="Sun Q."/>
            <person name="Evtushenko L."/>
        </authorList>
    </citation>
    <scope>NUCLEOTIDE SEQUENCE</scope>
    <source>
        <strain evidence="2">VKM Ac-1321</strain>
    </source>
</reference>
<name>A0A9W6NK40_9ACTN</name>
<organism evidence="2 3">
    <name type="scientific">Dactylosporangium matsuzakiense</name>
    <dbReference type="NCBI Taxonomy" id="53360"/>
    <lineage>
        <taxon>Bacteria</taxon>
        <taxon>Bacillati</taxon>
        <taxon>Actinomycetota</taxon>
        <taxon>Actinomycetes</taxon>
        <taxon>Micromonosporales</taxon>
        <taxon>Micromonosporaceae</taxon>
        <taxon>Dactylosporangium</taxon>
    </lineage>
</organism>
<dbReference type="EMBL" id="BSFP01000005">
    <property type="protein sequence ID" value="GLK99725.1"/>
    <property type="molecule type" value="Genomic_DNA"/>
</dbReference>
<reference evidence="2" key="1">
    <citation type="journal article" date="2014" name="Int. J. Syst. Evol. Microbiol.">
        <title>Complete genome sequence of Corynebacterium casei LMG S-19264T (=DSM 44701T), isolated from a smear-ripened cheese.</title>
        <authorList>
            <consortium name="US DOE Joint Genome Institute (JGI-PGF)"/>
            <person name="Walter F."/>
            <person name="Albersmeier A."/>
            <person name="Kalinowski J."/>
            <person name="Ruckert C."/>
        </authorList>
    </citation>
    <scope>NUCLEOTIDE SEQUENCE</scope>
    <source>
        <strain evidence="2">VKM Ac-1321</strain>
    </source>
</reference>
<feature type="signal peptide" evidence="1">
    <location>
        <begin position="1"/>
        <end position="30"/>
    </location>
</feature>
<feature type="chain" id="PRO_5040873098" description="Sugar lactone lactonase YvrE" evidence="1">
    <location>
        <begin position="31"/>
        <end position="314"/>
    </location>
</feature>
<dbReference type="Proteomes" id="UP001143480">
    <property type="component" value="Unassembled WGS sequence"/>
</dbReference>
<dbReference type="InterPro" id="IPR051200">
    <property type="entry name" value="Host-pathogen_enzymatic-act"/>
</dbReference>
<dbReference type="AlphaFoldDB" id="A0A9W6NK40"/>
<gene>
    <name evidence="2" type="ORF">GCM10017581_014660</name>
</gene>
<comment type="caution">
    <text evidence="2">The sequence shown here is derived from an EMBL/GenBank/DDBJ whole genome shotgun (WGS) entry which is preliminary data.</text>
</comment>
<evidence type="ECO:0000313" key="3">
    <source>
        <dbReference type="Proteomes" id="UP001143480"/>
    </source>
</evidence>
<dbReference type="RefSeq" id="WP_261959659.1">
    <property type="nucleotide sequence ID" value="NZ_BAAAXA010000001.1"/>
</dbReference>
<accession>A0A9W6NK40</accession>